<evidence type="ECO:0000313" key="12">
    <source>
        <dbReference type="EMBL" id="GAL37931.1"/>
    </source>
</evidence>
<dbReference type="GO" id="GO:0005737">
    <property type="term" value="C:cytoplasm"/>
    <property type="evidence" value="ECO:0007669"/>
    <property type="project" value="UniProtKB-SubCell"/>
</dbReference>
<comment type="caution">
    <text evidence="12">The sequence shown here is derived from an EMBL/GenBank/DDBJ whole genome shotgun (WGS) entry which is preliminary data.</text>
</comment>
<dbReference type="GO" id="GO:0006307">
    <property type="term" value="P:DNA alkylation repair"/>
    <property type="evidence" value="ECO:0007669"/>
    <property type="project" value="UniProtKB-UniRule"/>
</dbReference>
<dbReference type="InterPro" id="IPR023546">
    <property type="entry name" value="MGMT"/>
</dbReference>
<keyword evidence="5 9" id="KW-0808">Transferase</keyword>
<comment type="function">
    <text evidence="9">Involved in the cellular defense against the biological effects of O6-methylguanine (O6-MeG) and O4-methylthymine (O4-MeT) in DNA. Repairs the methylated nucleobase in DNA by stoichiometrically transferring the methyl group to a cysteine residue in the enzyme. This is a suicide reaction: the enzyme is irreversibly inactivated.</text>
</comment>
<evidence type="ECO:0000256" key="5">
    <source>
        <dbReference type="ARBA" id="ARBA00022679"/>
    </source>
</evidence>
<dbReference type="EMBL" id="BBMT01000023">
    <property type="protein sequence ID" value="GAL37931.1"/>
    <property type="molecule type" value="Genomic_DNA"/>
</dbReference>
<dbReference type="HAMAP" id="MF_00772">
    <property type="entry name" value="OGT"/>
    <property type="match status" value="1"/>
</dbReference>
<reference evidence="12 13" key="2">
    <citation type="submission" date="2014-09" db="EMBL/GenBank/DDBJ databases">
        <authorList>
            <consortium name="NBRP consortium"/>
            <person name="Sawabe T."/>
            <person name="Meirelles P."/>
            <person name="Nakanishi M."/>
            <person name="Sayaka M."/>
            <person name="Hattori M."/>
            <person name="Ohkuma M."/>
        </authorList>
    </citation>
    <scope>NUCLEOTIDE SEQUENCE [LARGE SCALE GENOMIC DNA]</scope>
    <source>
        <strain evidence="12 13">JCM 19240</strain>
    </source>
</reference>
<dbReference type="GO" id="GO:0003908">
    <property type="term" value="F:methylated-DNA-[protein]-cysteine S-methyltransferase activity"/>
    <property type="evidence" value="ECO:0007669"/>
    <property type="project" value="UniProtKB-UniRule"/>
</dbReference>
<dbReference type="SUPFAM" id="SSF53155">
    <property type="entry name" value="Methylated DNA-protein cysteine methyltransferase domain"/>
    <property type="match status" value="1"/>
</dbReference>
<evidence type="ECO:0000256" key="1">
    <source>
        <dbReference type="ARBA" id="ARBA00001286"/>
    </source>
</evidence>
<accession>A0A090TDH0</accession>
<dbReference type="CDD" id="cd06445">
    <property type="entry name" value="ATase"/>
    <property type="match status" value="1"/>
</dbReference>
<dbReference type="PANTHER" id="PTHR10815:SF5">
    <property type="entry name" value="METHYLATED-DNA--PROTEIN-CYSTEINE METHYLTRANSFERASE"/>
    <property type="match status" value="1"/>
</dbReference>
<comment type="miscellaneous">
    <text evidence="9">This enzyme catalyzes only one turnover and therefore is not strictly catalytic. According to one definition, an enzyme is a biocatalyst that acts repeatedly and over many reaction cycles.</text>
</comment>
<dbReference type="Pfam" id="PF01035">
    <property type="entry name" value="DNA_binding_1"/>
    <property type="match status" value="1"/>
</dbReference>
<evidence type="ECO:0000256" key="4">
    <source>
        <dbReference type="ARBA" id="ARBA00022603"/>
    </source>
</evidence>
<evidence type="ECO:0000256" key="8">
    <source>
        <dbReference type="ARBA" id="ARBA00049348"/>
    </source>
</evidence>
<proteinExistence type="inferred from homology"/>
<keyword evidence="6 9" id="KW-0227">DNA damage</keyword>
<reference evidence="12 13" key="1">
    <citation type="submission" date="2014-09" db="EMBL/GenBank/DDBJ databases">
        <title>Vibrio maritimus JCM 19240. (C210) whole genome shotgun sequence.</title>
        <authorList>
            <person name="Sawabe T."/>
            <person name="Meirelles P."/>
            <person name="Nakanishi M."/>
            <person name="Sayaka M."/>
            <person name="Hattori M."/>
            <person name="Ohkuma M."/>
        </authorList>
    </citation>
    <scope>NUCLEOTIDE SEQUENCE [LARGE SCALE GENOMIC DNA]</scope>
    <source>
        <strain evidence="12 13">JCM 19240</strain>
    </source>
</reference>
<dbReference type="Pfam" id="PF02870">
    <property type="entry name" value="Methyltransf_1N"/>
    <property type="match status" value="1"/>
</dbReference>
<dbReference type="SUPFAM" id="SSF46767">
    <property type="entry name" value="Methylated DNA-protein cysteine methyltransferase, C-terminal domain"/>
    <property type="match status" value="1"/>
</dbReference>
<dbReference type="InterPro" id="IPR036631">
    <property type="entry name" value="MGMT_N_sf"/>
</dbReference>
<feature type="domain" description="Methylguanine DNA methyltransferase ribonuclease-like" evidence="11">
    <location>
        <begin position="3"/>
        <end position="71"/>
    </location>
</feature>
<keyword evidence="13" id="KW-1185">Reference proteome</keyword>
<dbReference type="Gene3D" id="1.10.10.10">
    <property type="entry name" value="Winged helix-like DNA-binding domain superfamily/Winged helix DNA-binding domain"/>
    <property type="match status" value="1"/>
</dbReference>
<evidence type="ECO:0000259" key="10">
    <source>
        <dbReference type="Pfam" id="PF01035"/>
    </source>
</evidence>
<name>A0A090TDH0_9VIBR</name>
<keyword evidence="3 9" id="KW-0963">Cytoplasm</keyword>
<dbReference type="AlphaFoldDB" id="A0A090TDH0"/>
<evidence type="ECO:0000256" key="6">
    <source>
        <dbReference type="ARBA" id="ARBA00022763"/>
    </source>
</evidence>
<organism evidence="12 13">
    <name type="scientific">Vibrio maritimus</name>
    <dbReference type="NCBI Taxonomy" id="990268"/>
    <lineage>
        <taxon>Bacteria</taxon>
        <taxon>Pseudomonadati</taxon>
        <taxon>Pseudomonadota</taxon>
        <taxon>Gammaproteobacteria</taxon>
        <taxon>Vibrionales</taxon>
        <taxon>Vibrionaceae</taxon>
        <taxon>Vibrio</taxon>
    </lineage>
</organism>
<dbReference type="PROSITE" id="PS00374">
    <property type="entry name" value="MGMT"/>
    <property type="match status" value="1"/>
</dbReference>
<evidence type="ECO:0000313" key="13">
    <source>
        <dbReference type="Proteomes" id="UP000029224"/>
    </source>
</evidence>
<comment type="subcellular location">
    <subcellularLocation>
        <location evidence="9">Cytoplasm</location>
    </subcellularLocation>
</comment>
<evidence type="ECO:0000256" key="2">
    <source>
        <dbReference type="ARBA" id="ARBA00008711"/>
    </source>
</evidence>
<dbReference type="InterPro" id="IPR036217">
    <property type="entry name" value="MethylDNA_cys_MeTrfase_DNAb"/>
</dbReference>
<dbReference type="Proteomes" id="UP000029224">
    <property type="component" value="Unassembled WGS sequence"/>
</dbReference>
<dbReference type="FunFam" id="1.10.10.10:FF:000214">
    <property type="entry name" value="Methylated-DNA--protein-cysteine methyltransferase"/>
    <property type="match status" value="1"/>
</dbReference>
<protein>
    <recommendedName>
        <fullName evidence="9">Methylated-DNA--protein-cysteine methyltransferase</fullName>
        <ecNumber evidence="9">2.1.1.63</ecNumber>
    </recommendedName>
    <alternativeName>
        <fullName evidence="9">6-O-methylguanine-DNA methyltransferase</fullName>
        <shortName evidence="9">MGMT</shortName>
    </alternativeName>
    <alternativeName>
        <fullName evidence="9">O-6-methylguanine-DNA-alkyltransferase</fullName>
    </alternativeName>
</protein>
<gene>
    <name evidence="12" type="ORF">JCM19240_4498</name>
</gene>
<sequence>MNYYTVLKSELGPITVQANNEGLLGIWFEQHTTCPDVLGEHNPSHPMLKQAENELREYFAGERQAFTLPLAAIGTEFQRKVWKALCEIPYGEAISYQELAHRVGNPKAVRAVGTANGKNPLSIVVPCHRVVGKDGKLSGYAGGVERKLRLLNLESDNR</sequence>
<dbReference type="InterPro" id="IPR014048">
    <property type="entry name" value="MethylDNA_cys_MeTrfase_DNA-bd"/>
</dbReference>
<dbReference type="InterPro" id="IPR001497">
    <property type="entry name" value="MethylDNA_cys_MeTrfase_AS"/>
</dbReference>
<dbReference type="EC" id="2.1.1.63" evidence="9"/>
<comment type="catalytic activity">
    <reaction evidence="8 9">
        <text>a 6-O-methyl-2'-deoxyguanosine in DNA + L-cysteinyl-[protein] = S-methyl-L-cysteinyl-[protein] + a 2'-deoxyguanosine in DNA</text>
        <dbReference type="Rhea" id="RHEA:24000"/>
        <dbReference type="Rhea" id="RHEA-COMP:10131"/>
        <dbReference type="Rhea" id="RHEA-COMP:10132"/>
        <dbReference type="Rhea" id="RHEA-COMP:11367"/>
        <dbReference type="Rhea" id="RHEA-COMP:11368"/>
        <dbReference type="ChEBI" id="CHEBI:29950"/>
        <dbReference type="ChEBI" id="CHEBI:82612"/>
        <dbReference type="ChEBI" id="CHEBI:85445"/>
        <dbReference type="ChEBI" id="CHEBI:85448"/>
        <dbReference type="EC" id="2.1.1.63"/>
    </reaction>
</comment>
<dbReference type="GO" id="GO:0032259">
    <property type="term" value="P:methylation"/>
    <property type="evidence" value="ECO:0007669"/>
    <property type="project" value="UniProtKB-KW"/>
</dbReference>
<evidence type="ECO:0000256" key="7">
    <source>
        <dbReference type="ARBA" id="ARBA00023204"/>
    </source>
</evidence>
<dbReference type="NCBIfam" id="TIGR00589">
    <property type="entry name" value="ogt"/>
    <property type="match status" value="1"/>
</dbReference>
<comment type="catalytic activity">
    <reaction evidence="1 9">
        <text>a 4-O-methyl-thymidine in DNA + L-cysteinyl-[protein] = a thymidine in DNA + S-methyl-L-cysteinyl-[protein]</text>
        <dbReference type="Rhea" id="RHEA:53428"/>
        <dbReference type="Rhea" id="RHEA-COMP:10131"/>
        <dbReference type="Rhea" id="RHEA-COMP:10132"/>
        <dbReference type="Rhea" id="RHEA-COMP:13555"/>
        <dbReference type="Rhea" id="RHEA-COMP:13556"/>
        <dbReference type="ChEBI" id="CHEBI:29950"/>
        <dbReference type="ChEBI" id="CHEBI:82612"/>
        <dbReference type="ChEBI" id="CHEBI:137386"/>
        <dbReference type="ChEBI" id="CHEBI:137387"/>
        <dbReference type="EC" id="2.1.1.63"/>
    </reaction>
</comment>
<dbReference type="OrthoDB" id="9811249at2"/>
<dbReference type="Gene3D" id="3.30.160.70">
    <property type="entry name" value="Methylated DNA-protein cysteine methyltransferase domain"/>
    <property type="match status" value="1"/>
</dbReference>
<dbReference type="PANTHER" id="PTHR10815">
    <property type="entry name" value="METHYLATED-DNA--PROTEIN-CYSTEINE METHYLTRANSFERASE"/>
    <property type="match status" value="1"/>
</dbReference>
<comment type="similarity">
    <text evidence="2 9">Belongs to the MGMT family.</text>
</comment>
<evidence type="ECO:0000256" key="9">
    <source>
        <dbReference type="HAMAP-Rule" id="MF_00772"/>
    </source>
</evidence>
<feature type="domain" description="Methylated-DNA-[protein]-cysteine S-methyltransferase DNA binding" evidence="10">
    <location>
        <begin position="76"/>
        <end position="155"/>
    </location>
</feature>
<dbReference type="InterPro" id="IPR036388">
    <property type="entry name" value="WH-like_DNA-bd_sf"/>
</dbReference>
<dbReference type="InterPro" id="IPR008332">
    <property type="entry name" value="MethylG_MeTrfase_N"/>
</dbReference>
<keyword evidence="4 9" id="KW-0489">Methyltransferase</keyword>
<keyword evidence="7 9" id="KW-0234">DNA repair</keyword>
<evidence type="ECO:0000256" key="3">
    <source>
        <dbReference type="ARBA" id="ARBA00022490"/>
    </source>
</evidence>
<feature type="active site" description="Nucleophile; methyl group acceptor" evidence="9">
    <location>
        <position position="127"/>
    </location>
</feature>
<evidence type="ECO:0000259" key="11">
    <source>
        <dbReference type="Pfam" id="PF02870"/>
    </source>
</evidence>